<organism evidence="4 5">
    <name type="scientific">Maribellus luteus</name>
    <dbReference type="NCBI Taxonomy" id="2305463"/>
    <lineage>
        <taxon>Bacteria</taxon>
        <taxon>Pseudomonadati</taxon>
        <taxon>Bacteroidota</taxon>
        <taxon>Bacteroidia</taxon>
        <taxon>Marinilabiliales</taxon>
        <taxon>Prolixibacteraceae</taxon>
        <taxon>Maribellus</taxon>
    </lineage>
</organism>
<dbReference type="Pfam" id="PF06969">
    <property type="entry name" value="HemN_C"/>
    <property type="match status" value="1"/>
</dbReference>
<dbReference type="Pfam" id="PF04055">
    <property type="entry name" value="Radical_SAM"/>
    <property type="match status" value="1"/>
</dbReference>
<dbReference type="GO" id="GO:0004109">
    <property type="term" value="F:coproporphyrinogen oxidase activity"/>
    <property type="evidence" value="ECO:0007669"/>
    <property type="project" value="InterPro"/>
</dbReference>
<dbReference type="InterPro" id="IPR010723">
    <property type="entry name" value="HemN_C"/>
</dbReference>
<dbReference type="AlphaFoldDB" id="A0A399T452"/>
<dbReference type="Proteomes" id="UP000265926">
    <property type="component" value="Unassembled WGS sequence"/>
</dbReference>
<evidence type="ECO:0000259" key="3">
    <source>
        <dbReference type="PROSITE" id="PS51918"/>
    </source>
</evidence>
<dbReference type="OrthoDB" id="9808022at2"/>
<dbReference type="SFLD" id="SFLDG01082">
    <property type="entry name" value="B12-binding_domain_containing"/>
    <property type="match status" value="1"/>
</dbReference>
<dbReference type="InterPro" id="IPR007197">
    <property type="entry name" value="rSAM"/>
</dbReference>
<feature type="domain" description="Radical SAM core" evidence="3">
    <location>
        <begin position="1"/>
        <end position="231"/>
    </location>
</feature>
<keyword evidence="2" id="KW-0143">Chaperone</keyword>
<dbReference type="GO" id="GO:0046872">
    <property type="term" value="F:metal ion binding"/>
    <property type="evidence" value="ECO:0007669"/>
    <property type="project" value="UniProtKB-UniRule"/>
</dbReference>
<accession>A0A399T452</accession>
<comment type="function">
    <text evidence="2">Probably acts as a heme chaperone, transferring heme to an unknown acceptor. Binds one molecule of heme per monomer, possibly covalently. Binds 1 [4Fe-4S] cluster. The cluster is coordinated with 3 cysteines and an exchangeable S-adenosyl-L-methionine.</text>
</comment>
<dbReference type="InterPro" id="IPR058240">
    <property type="entry name" value="rSAM_sf"/>
</dbReference>
<dbReference type="InterPro" id="IPR006638">
    <property type="entry name" value="Elp3/MiaA/NifB-like_rSAM"/>
</dbReference>
<keyword evidence="2" id="KW-0411">Iron-sulfur</keyword>
<dbReference type="PANTHER" id="PTHR13932">
    <property type="entry name" value="COPROPORPHYRINIGEN III OXIDASE"/>
    <property type="match status" value="1"/>
</dbReference>
<dbReference type="EMBL" id="QWGR01000004">
    <property type="protein sequence ID" value="RIJ48653.1"/>
    <property type="molecule type" value="Genomic_DNA"/>
</dbReference>
<evidence type="ECO:0000256" key="2">
    <source>
        <dbReference type="RuleBase" id="RU364116"/>
    </source>
</evidence>
<dbReference type="NCBIfam" id="TIGR00539">
    <property type="entry name" value="hemN_rel"/>
    <property type="match status" value="1"/>
</dbReference>
<sequence length="375" mass="42987">MAGIYIHIPFCRQKCYYCDFYKTVNTTLKPKFLLSLKAEAKVRKNYLRNEAVETIYFGGGTPSVLEARELADILKHLNGLFEVQENAEITFEANPDDLTPAYLEAIKQAGINRLSVGIQALQNRHLQKMNRRHDASQAIEAIQNAAKIGFNNISVDLIYGLPGLTETEWEDSLNQVFDLPVQHLSAYHLTYHEGTAFYTWLKKGTLRELSETESVNQFEILIDKAALAGFEQYEISNFARNELYSQHNTSYWQGKKYLGLGPSAHSFDQQSRRWNTSHVESYIKAIDNGLAFSEEEILSEKDRYNEYILTRIRTKWGVSLTAINELFGEEMKSYFLTQLAKYADAGLVNQENDRITLPRKGLFVSDEIMTDLMII</sequence>
<proteinExistence type="inferred from homology"/>
<keyword evidence="2" id="KW-0349">Heme</keyword>
<dbReference type="RefSeq" id="WP_119437573.1">
    <property type="nucleotide sequence ID" value="NZ_QWGR01000004.1"/>
</dbReference>
<evidence type="ECO:0000256" key="1">
    <source>
        <dbReference type="ARBA" id="ARBA00006100"/>
    </source>
</evidence>
<keyword evidence="2" id="KW-0963">Cytoplasm</keyword>
<dbReference type="Gene3D" id="3.80.30.20">
    <property type="entry name" value="tm_1862 like domain"/>
    <property type="match status" value="1"/>
</dbReference>
<dbReference type="GO" id="GO:0005737">
    <property type="term" value="C:cytoplasm"/>
    <property type="evidence" value="ECO:0007669"/>
    <property type="project" value="UniProtKB-SubCell"/>
</dbReference>
<comment type="subcellular location">
    <subcellularLocation>
        <location evidence="2">Cytoplasm</location>
    </subcellularLocation>
</comment>
<protein>
    <recommendedName>
        <fullName evidence="2">Heme chaperone HemW</fullName>
    </recommendedName>
</protein>
<keyword evidence="2" id="KW-0408">Iron</keyword>
<dbReference type="InterPro" id="IPR034505">
    <property type="entry name" value="Coproporphyrinogen-III_oxidase"/>
</dbReference>
<dbReference type="GO" id="GO:0006779">
    <property type="term" value="P:porphyrin-containing compound biosynthetic process"/>
    <property type="evidence" value="ECO:0007669"/>
    <property type="project" value="InterPro"/>
</dbReference>
<dbReference type="SFLD" id="SFLDG01065">
    <property type="entry name" value="anaerobic_coproporphyrinogen-I"/>
    <property type="match status" value="1"/>
</dbReference>
<keyword evidence="2" id="KW-0004">4Fe-4S</keyword>
<gene>
    <name evidence="4" type="primary">hemW</name>
    <name evidence="4" type="ORF">D1614_08960</name>
</gene>
<evidence type="ECO:0000313" key="4">
    <source>
        <dbReference type="EMBL" id="RIJ48653.1"/>
    </source>
</evidence>
<keyword evidence="2" id="KW-0949">S-adenosyl-L-methionine</keyword>
<comment type="similarity">
    <text evidence="1">Belongs to the anaerobic coproporphyrinogen-III oxidase family. HemW subfamily.</text>
</comment>
<dbReference type="PANTHER" id="PTHR13932:SF5">
    <property type="entry name" value="RADICAL S-ADENOSYL METHIONINE DOMAIN-CONTAINING PROTEIN 1, MITOCHONDRIAL"/>
    <property type="match status" value="1"/>
</dbReference>
<keyword evidence="2" id="KW-0479">Metal-binding</keyword>
<dbReference type="PROSITE" id="PS51918">
    <property type="entry name" value="RADICAL_SAM"/>
    <property type="match status" value="1"/>
</dbReference>
<dbReference type="InterPro" id="IPR023404">
    <property type="entry name" value="rSAM_horseshoe"/>
</dbReference>
<dbReference type="SFLD" id="SFLDF00288">
    <property type="entry name" value="HemN-like__clustered_with_nucl"/>
    <property type="match status" value="1"/>
</dbReference>
<dbReference type="SFLD" id="SFLDS00029">
    <property type="entry name" value="Radical_SAM"/>
    <property type="match status" value="1"/>
</dbReference>
<dbReference type="SFLD" id="SFLDF00562">
    <property type="entry name" value="HemN-like__clustered_with_heat"/>
    <property type="match status" value="1"/>
</dbReference>
<dbReference type="SMART" id="SM00729">
    <property type="entry name" value="Elp3"/>
    <property type="match status" value="1"/>
</dbReference>
<dbReference type="SUPFAM" id="SSF102114">
    <property type="entry name" value="Radical SAM enzymes"/>
    <property type="match status" value="1"/>
</dbReference>
<evidence type="ECO:0000313" key="5">
    <source>
        <dbReference type="Proteomes" id="UP000265926"/>
    </source>
</evidence>
<keyword evidence="5" id="KW-1185">Reference proteome</keyword>
<comment type="caution">
    <text evidence="4">The sequence shown here is derived from an EMBL/GenBank/DDBJ whole genome shotgun (WGS) entry which is preliminary data.</text>
</comment>
<dbReference type="GO" id="GO:0051539">
    <property type="term" value="F:4 iron, 4 sulfur cluster binding"/>
    <property type="evidence" value="ECO:0007669"/>
    <property type="project" value="UniProtKB-UniRule"/>
</dbReference>
<dbReference type="InterPro" id="IPR004559">
    <property type="entry name" value="HemW-like"/>
</dbReference>
<name>A0A399T452_9BACT</name>
<reference evidence="4 5" key="1">
    <citation type="submission" date="2018-08" db="EMBL/GenBank/DDBJ databases">
        <title>Pallidiluteibacterium maritimus gen. nov., sp. nov., isolated from coastal sediment.</title>
        <authorList>
            <person name="Zhou L.Y."/>
        </authorList>
    </citation>
    <scope>NUCLEOTIDE SEQUENCE [LARGE SCALE GENOMIC DNA]</scope>
    <source>
        <strain evidence="4 5">XSD2</strain>
    </source>
</reference>